<protein>
    <submittedName>
        <fullName evidence="1">Uncharacterized protein</fullName>
    </submittedName>
</protein>
<name>A0AAW0GIP6_9APHY</name>
<organism evidence="1 2">
    <name type="scientific">Cerrena zonata</name>
    <dbReference type="NCBI Taxonomy" id="2478898"/>
    <lineage>
        <taxon>Eukaryota</taxon>
        <taxon>Fungi</taxon>
        <taxon>Dikarya</taxon>
        <taxon>Basidiomycota</taxon>
        <taxon>Agaricomycotina</taxon>
        <taxon>Agaricomycetes</taxon>
        <taxon>Polyporales</taxon>
        <taxon>Cerrenaceae</taxon>
        <taxon>Cerrena</taxon>
    </lineage>
</organism>
<keyword evidence="2" id="KW-1185">Reference proteome</keyword>
<dbReference type="EMBL" id="JASBNA010000007">
    <property type="protein sequence ID" value="KAK7689787.1"/>
    <property type="molecule type" value="Genomic_DNA"/>
</dbReference>
<comment type="caution">
    <text evidence="1">The sequence shown here is derived from an EMBL/GenBank/DDBJ whole genome shotgun (WGS) entry which is preliminary data.</text>
</comment>
<gene>
    <name evidence="1" type="ORF">QCA50_006426</name>
</gene>
<sequence length="117" mass="13427">MRRVPLLPFSSTENARSAFGLCLLRHVKHGSIFCVIPDTADDMKRKPDLHDDQRQEHQNHNIPTNSVYIFSKGSQGRNLETQVIPQSCWLGNVTTVHLYSLDVHPEHTMLDRVEDHT</sequence>
<evidence type="ECO:0000313" key="1">
    <source>
        <dbReference type="EMBL" id="KAK7689787.1"/>
    </source>
</evidence>
<proteinExistence type="predicted"/>
<accession>A0AAW0GIP6</accession>
<evidence type="ECO:0000313" key="2">
    <source>
        <dbReference type="Proteomes" id="UP001385951"/>
    </source>
</evidence>
<dbReference type="Proteomes" id="UP001385951">
    <property type="component" value="Unassembled WGS sequence"/>
</dbReference>
<dbReference type="AlphaFoldDB" id="A0AAW0GIP6"/>
<reference evidence="1 2" key="1">
    <citation type="submission" date="2022-09" db="EMBL/GenBank/DDBJ databases">
        <authorList>
            <person name="Palmer J.M."/>
        </authorList>
    </citation>
    <scope>NUCLEOTIDE SEQUENCE [LARGE SCALE GENOMIC DNA]</scope>
    <source>
        <strain evidence="1 2">DSM 7382</strain>
    </source>
</reference>